<gene>
    <name evidence="1" type="ORF">LTRI10_LOCUS24807</name>
</gene>
<evidence type="ECO:0000313" key="2">
    <source>
        <dbReference type="Proteomes" id="UP001497516"/>
    </source>
</evidence>
<reference evidence="1 2" key="1">
    <citation type="submission" date="2024-04" db="EMBL/GenBank/DDBJ databases">
        <authorList>
            <person name="Fracassetti M."/>
        </authorList>
    </citation>
    <scope>NUCLEOTIDE SEQUENCE [LARGE SCALE GENOMIC DNA]</scope>
</reference>
<sequence length="102" mass="11783">MFDQEWGFHGDSRGEVGDKWWVRDQRSDREWGFSDLVGFHSGSGGEAEDKWWVRNQRSTVVVGASGFRGELVEDVEQVLDARAGWHRCRRLLGESRILMLIC</sequence>
<accession>A0AAV2EC37</accession>
<name>A0AAV2EC37_9ROSI</name>
<proteinExistence type="predicted"/>
<evidence type="ECO:0000313" key="1">
    <source>
        <dbReference type="EMBL" id="CAL1383541.1"/>
    </source>
</evidence>
<protein>
    <submittedName>
        <fullName evidence="1">Uncharacterized protein</fullName>
    </submittedName>
</protein>
<dbReference type="AlphaFoldDB" id="A0AAV2EC37"/>
<dbReference type="Proteomes" id="UP001497516">
    <property type="component" value="Chromosome 4"/>
</dbReference>
<organism evidence="1 2">
    <name type="scientific">Linum trigynum</name>
    <dbReference type="NCBI Taxonomy" id="586398"/>
    <lineage>
        <taxon>Eukaryota</taxon>
        <taxon>Viridiplantae</taxon>
        <taxon>Streptophyta</taxon>
        <taxon>Embryophyta</taxon>
        <taxon>Tracheophyta</taxon>
        <taxon>Spermatophyta</taxon>
        <taxon>Magnoliopsida</taxon>
        <taxon>eudicotyledons</taxon>
        <taxon>Gunneridae</taxon>
        <taxon>Pentapetalae</taxon>
        <taxon>rosids</taxon>
        <taxon>fabids</taxon>
        <taxon>Malpighiales</taxon>
        <taxon>Linaceae</taxon>
        <taxon>Linum</taxon>
    </lineage>
</organism>
<keyword evidence="2" id="KW-1185">Reference proteome</keyword>
<dbReference type="EMBL" id="OZ034817">
    <property type="protein sequence ID" value="CAL1383541.1"/>
    <property type="molecule type" value="Genomic_DNA"/>
</dbReference>